<keyword evidence="1" id="KW-1133">Transmembrane helix</keyword>
<keyword evidence="1" id="KW-0472">Membrane</keyword>
<sequence length="309" mass="32749">MGKTHVHSMQNFFVPLALSVLVFLVVAFPAHSQTTTGIDLVSCSPNVPVTAEKKLETKQGDILIFTCTLTNMGDAKAAVLLSGERAKENADDTNADTSVAFPVGILPKETVKAMVPFLALFENGTYRYVISLKDPVDGHSVGASLSYTGALNASGASISGATLDKREYTSQEIATLELSVAFPKSDTAEKSSFLLDVMTKDQKGTVCAYVVGSAPVLESQATYKFAMRTDDAACRIAAVGVVVKTKEGFPTDSRDIPTAVKGAAQSAEAPESTQPGMWFSIIILIVALAIIIGYGVWHARQSFTPSNTL</sequence>
<dbReference type="EMBL" id="MFLP01000033">
    <property type="protein sequence ID" value="OGG69388.1"/>
    <property type="molecule type" value="Genomic_DNA"/>
</dbReference>
<evidence type="ECO:0000256" key="2">
    <source>
        <dbReference type="SAM" id="SignalP"/>
    </source>
</evidence>
<feature type="signal peptide" evidence="2">
    <location>
        <begin position="1"/>
        <end position="32"/>
    </location>
</feature>
<feature type="chain" id="PRO_5009524116" description="CARDB domain-containing protein" evidence="2">
    <location>
        <begin position="33"/>
        <end position="309"/>
    </location>
</feature>
<accession>A0A1F6E6U1</accession>
<evidence type="ECO:0000313" key="4">
    <source>
        <dbReference type="Proteomes" id="UP000176689"/>
    </source>
</evidence>
<evidence type="ECO:0000256" key="1">
    <source>
        <dbReference type="SAM" id="Phobius"/>
    </source>
</evidence>
<keyword evidence="2" id="KW-0732">Signal</keyword>
<comment type="caution">
    <text evidence="3">The sequence shown here is derived from an EMBL/GenBank/DDBJ whole genome shotgun (WGS) entry which is preliminary data.</text>
</comment>
<dbReference type="AlphaFoldDB" id="A0A1F6E6U1"/>
<evidence type="ECO:0000313" key="3">
    <source>
        <dbReference type="EMBL" id="OGG69388.1"/>
    </source>
</evidence>
<name>A0A1F6E6U1_9BACT</name>
<keyword evidence="1" id="KW-0812">Transmembrane</keyword>
<organism evidence="3 4">
    <name type="scientific">Candidatus Kaiserbacteria bacterium RIFCSPHIGHO2_12_FULL_53_13</name>
    <dbReference type="NCBI Taxonomy" id="1798502"/>
    <lineage>
        <taxon>Bacteria</taxon>
        <taxon>Candidatus Kaiseribacteriota</taxon>
    </lineage>
</organism>
<protein>
    <recommendedName>
        <fullName evidence="5">CARDB domain-containing protein</fullName>
    </recommendedName>
</protein>
<reference evidence="3 4" key="1">
    <citation type="journal article" date="2016" name="Nat. Commun.">
        <title>Thousands of microbial genomes shed light on interconnected biogeochemical processes in an aquifer system.</title>
        <authorList>
            <person name="Anantharaman K."/>
            <person name="Brown C.T."/>
            <person name="Hug L.A."/>
            <person name="Sharon I."/>
            <person name="Castelle C.J."/>
            <person name="Probst A.J."/>
            <person name="Thomas B.C."/>
            <person name="Singh A."/>
            <person name="Wilkins M.J."/>
            <person name="Karaoz U."/>
            <person name="Brodie E.L."/>
            <person name="Williams K.H."/>
            <person name="Hubbard S.S."/>
            <person name="Banfield J.F."/>
        </authorList>
    </citation>
    <scope>NUCLEOTIDE SEQUENCE [LARGE SCALE GENOMIC DNA]</scope>
</reference>
<proteinExistence type="predicted"/>
<evidence type="ECO:0008006" key="5">
    <source>
        <dbReference type="Google" id="ProtNLM"/>
    </source>
</evidence>
<gene>
    <name evidence="3" type="ORF">A3F27_01250</name>
</gene>
<dbReference type="Proteomes" id="UP000176689">
    <property type="component" value="Unassembled WGS sequence"/>
</dbReference>
<feature type="transmembrane region" description="Helical" evidence="1">
    <location>
        <begin position="277"/>
        <end position="297"/>
    </location>
</feature>